<comment type="caution">
    <text evidence="1">The sequence shown here is derived from an EMBL/GenBank/DDBJ whole genome shotgun (WGS) entry which is preliminary data.</text>
</comment>
<keyword evidence="2" id="KW-1185">Reference proteome</keyword>
<reference evidence="1" key="1">
    <citation type="journal article" date="2023" name="G3 (Bethesda)">
        <title>A reference genome for the long-term kleptoplast-retaining sea slug Elysia crispata morphotype clarki.</title>
        <authorList>
            <person name="Eastman K.E."/>
            <person name="Pendleton A.L."/>
            <person name="Shaikh M.A."/>
            <person name="Suttiyut T."/>
            <person name="Ogas R."/>
            <person name="Tomko P."/>
            <person name="Gavelis G."/>
            <person name="Widhalm J.R."/>
            <person name="Wisecaver J.H."/>
        </authorList>
    </citation>
    <scope>NUCLEOTIDE SEQUENCE</scope>
    <source>
        <strain evidence="1">ECLA1</strain>
    </source>
</reference>
<evidence type="ECO:0000313" key="1">
    <source>
        <dbReference type="EMBL" id="KAK3761406.1"/>
    </source>
</evidence>
<proteinExistence type="predicted"/>
<gene>
    <name evidence="1" type="ORF">RRG08_024273</name>
</gene>
<protein>
    <submittedName>
        <fullName evidence="1">Uncharacterized protein</fullName>
    </submittedName>
</protein>
<dbReference type="Proteomes" id="UP001283361">
    <property type="component" value="Unassembled WGS sequence"/>
</dbReference>
<accession>A0AAE0Z348</accession>
<name>A0AAE0Z348_9GAST</name>
<dbReference type="AlphaFoldDB" id="A0AAE0Z348"/>
<organism evidence="1 2">
    <name type="scientific">Elysia crispata</name>
    <name type="common">lettuce slug</name>
    <dbReference type="NCBI Taxonomy" id="231223"/>
    <lineage>
        <taxon>Eukaryota</taxon>
        <taxon>Metazoa</taxon>
        <taxon>Spiralia</taxon>
        <taxon>Lophotrochozoa</taxon>
        <taxon>Mollusca</taxon>
        <taxon>Gastropoda</taxon>
        <taxon>Heterobranchia</taxon>
        <taxon>Euthyneura</taxon>
        <taxon>Panpulmonata</taxon>
        <taxon>Sacoglossa</taxon>
        <taxon>Placobranchoidea</taxon>
        <taxon>Plakobranchidae</taxon>
        <taxon>Elysia</taxon>
    </lineage>
</organism>
<evidence type="ECO:0000313" key="2">
    <source>
        <dbReference type="Proteomes" id="UP001283361"/>
    </source>
</evidence>
<sequence>MNELDKSERVVMRMGGRDLKGRWEQLFVYWRHKKEVRNRTCSKEKLERSQPCAPGLHGLPAYLSLHASVPYLLATPCSLCDLNIESSLASEHEVYVSVPVESSLASEHEVCVSVPVESSPSEFSALDGKLWAGASPGISSDLLPRV</sequence>
<dbReference type="EMBL" id="JAWDGP010004902">
    <property type="protein sequence ID" value="KAK3761406.1"/>
    <property type="molecule type" value="Genomic_DNA"/>
</dbReference>